<name>A0A5M3MXY1_CONPW</name>
<dbReference type="KEGG" id="cput:CONPUDRAFT_119487"/>
<dbReference type="PANTHER" id="PTHR42951:SF4">
    <property type="entry name" value="ACYL-COENZYME A THIOESTERASE MBLAC2"/>
    <property type="match status" value="1"/>
</dbReference>
<dbReference type="RefSeq" id="XP_007765820.1">
    <property type="nucleotide sequence ID" value="XM_007767630.1"/>
</dbReference>
<dbReference type="InterPro" id="IPR036866">
    <property type="entry name" value="RibonucZ/Hydroxyglut_hydro"/>
</dbReference>
<dbReference type="GeneID" id="19199471"/>
<evidence type="ECO:0000313" key="2">
    <source>
        <dbReference type="EMBL" id="EIW83982.1"/>
    </source>
</evidence>
<dbReference type="InterPro" id="IPR001279">
    <property type="entry name" value="Metallo-B-lactamas"/>
</dbReference>
<dbReference type="EMBL" id="JH711575">
    <property type="protein sequence ID" value="EIW83982.1"/>
    <property type="molecule type" value="Genomic_DNA"/>
</dbReference>
<keyword evidence="2" id="KW-0378">Hydrolase</keyword>
<keyword evidence="3" id="KW-1185">Reference proteome</keyword>
<protein>
    <submittedName>
        <fullName evidence="2">Metallo-hydrolase oxidoreductase</fullName>
    </submittedName>
</protein>
<dbReference type="AlphaFoldDB" id="A0A5M3MXY1"/>
<reference evidence="3" key="1">
    <citation type="journal article" date="2012" name="Science">
        <title>The Paleozoic origin of enzymatic lignin decomposition reconstructed from 31 fungal genomes.</title>
        <authorList>
            <person name="Floudas D."/>
            <person name="Binder M."/>
            <person name="Riley R."/>
            <person name="Barry K."/>
            <person name="Blanchette R.A."/>
            <person name="Henrissat B."/>
            <person name="Martinez A.T."/>
            <person name="Otillar R."/>
            <person name="Spatafora J.W."/>
            <person name="Yadav J.S."/>
            <person name="Aerts A."/>
            <person name="Benoit I."/>
            <person name="Boyd A."/>
            <person name="Carlson A."/>
            <person name="Copeland A."/>
            <person name="Coutinho P.M."/>
            <person name="de Vries R.P."/>
            <person name="Ferreira P."/>
            <person name="Findley K."/>
            <person name="Foster B."/>
            <person name="Gaskell J."/>
            <person name="Glotzer D."/>
            <person name="Gorecki P."/>
            <person name="Heitman J."/>
            <person name="Hesse C."/>
            <person name="Hori C."/>
            <person name="Igarashi K."/>
            <person name="Jurgens J.A."/>
            <person name="Kallen N."/>
            <person name="Kersten P."/>
            <person name="Kohler A."/>
            <person name="Kuees U."/>
            <person name="Kumar T.K.A."/>
            <person name="Kuo A."/>
            <person name="LaButti K."/>
            <person name="Larrondo L.F."/>
            <person name="Lindquist E."/>
            <person name="Ling A."/>
            <person name="Lombard V."/>
            <person name="Lucas S."/>
            <person name="Lundell T."/>
            <person name="Martin R."/>
            <person name="McLaughlin D.J."/>
            <person name="Morgenstern I."/>
            <person name="Morin E."/>
            <person name="Murat C."/>
            <person name="Nagy L.G."/>
            <person name="Nolan M."/>
            <person name="Ohm R.A."/>
            <person name="Patyshakuliyeva A."/>
            <person name="Rokas A."/>
            <person name="Ruiz-Duenas F.J."/>
            <person name="Sabat G."/>
            <person name="Salamov A."/>
            <person name="Samejima M."/>
            <person name="Schmutz J."/>
            <person name="Slot J.C."/>
            <person name="St John F."/>
            <person name="Stenlid J."/>
            <person name="Sun H."/>
            <person name="Sun S."/>
            <person name="Syed K."/>
            <person name="Tsang A."/>
            <person name="Wiebenga A."/>
            <person name="Young D."/>
            <person name="Pisabarro A."/>
            <person name="Eastwood D.C."/>
            <person name="Martin F."/>
            <person name="Cullen D."/>
            <person name="Grigoriev I.V."/>
            <person name="Hibbett D.S."/>
        </authorList>
    </citation>
    <scope>NUCLEOTIDE SEQUENCE [LARGE SCALE GENOMIC DNA]</scope>
    <source>
        <strain evidence="3">RWD-64-598 SS2</strain>
    </source>
</reference>
<dbReference type="GO" id="GO:0016787">
    <property type="term" value="F:hydrolase activity"/>
    <property type="evidence" value="ECO:0007669"/>
    <property type="project" value="UniProtKB-KW"/>
</dbReference>
<evidence type="ECO:0000259" key="1">
    <source>
        <dbReference type="SMART" id="SM00849"/>
    </source>
</evidence>
<dbReference type="Gene3D" id="3.60.15.10">
    <property type="entry name" value="Ribonuclease Z/Hydroxyacylglutathione hydrolase-like"/>
    <property type="match status" value="1"/>
</dbReference>
<proteinExistence type="predicted"/>
<evidence type="ECO:0000313" key="3">
    <source>
        <dbReference type="Proteomes" id="UP000053558"/>
    </source>
</evidence>
<feature type="domain" description="Metallo-beta-lactamase" evidence="1">
    <location>
        <begin position="70"/>
        <end position="283"/>
    </location>
</feature>
<dbReference type="PANTHER" id="PTHR42951">
    <property type="entry name" value="METALLO-BETA-LACTAMASE DOMAIN-CONTAINING"/>
    <property type="match status" value="1"/>
</dbReference>
<dbReference type="OMA" id="ELAWYDH"/>
<dbReference type="Proteomes" id="UP000053558">
    <property type="component" value="Unassembled WGS sequence"/>
</dbReference>
<dbReference type="OrthoDB" id="3341310at2759"/>
<comment type="caution">
    <text evidence="2">The sequence shown here is derived from an EMBL/GenBank/DDBJ whole genome shotgun (WGS) entry which is preliminary data.</text>
</comment>
<accession>A0A5M3MXY1</accession>
<dbReference type="InterPro" id="IPR050855">
    <property type="entry name" value="NDM-1-like"/>
</dbReference>
<organism evidence="2 3">
    <name type="scientific">Coniophora puteana (strain RWD-64-598)</name>
    <name type="common">Brown rot fungus</name>
    <dbReference type="NCBI Taxonomy" id="741705"/>
    <lineage>
        <taxon>Eukaryota</taxon>
        <taxon>Fungi</taxon>
        <taxon>Dikarya</taxon>
        <taxon>Basidiomycota</taxon>
        <taxon>Agaricomycotina</taxon>
        <taxon>Agaricomycetes</taxon>
        <taxon>Agaricomycetidae</taxon>
        <taxon>Boletales</taxon>
        <taxon>Coniophorineae</taxon>
        <taxon>Coniophoraceae</taxon>
        <taxon>Coniophora</taxon>
    </lineage>
</organism>
<dbReference type="SUPFAM" id="SSF56281">
    <property type="entry name" value="Metallo-hydrolase/oxidoreductase"/>
    <property type="match status" value="1"/>
</dbReference>
<dbReference type="SMART" id="SM00849">
    <property type="entry name" value="Lactamase_B"/>
    <property type="match status" value="1"/>
</dbReference>
<gene>
    <name evidence="2" type="ORF">CONPUDRAFT_119487</name>
</gene>
<dbReference type="Pfam" id="PF00753">
    <property type="entry name" value="Lactamase_B"/>
    <property type="match status" value="1"/>
</dbReference>
<sequence>MSTVIPLAFAVPGVALALIYCYHNIRPRHAHRADPEMLLESKVPVPAFKARRLNGSTFLITEWDDIWNEHPYIYAKVVPSANTILILDTGCGGTTMNSSIGIRSLRKYLETVPIKENRSRALNEGATMKYVVTQTHCHYDHILGAEAFAVDSPILASSNCPEFVSPENLPAHSQCEALSIRTPRYPLTLVPHLHDIVSGDQRNPLGSPLGVKVLHTPGHTPDELVLWDEDEGMLFVGDTLYEHDPIIFPNEGSIVEWFSTMSDLTAFAELHSTKRPAQISCGHATAGGNAVEVLRATRNFMRDIIEEKEEMKRRFLKRGFWHVEYRQRGGRFSLICPERLVLEARKALMEGKLVN</sequence>